<organism evidence="2 3">
    <name type="scientific">Rhizoctonia solani</name>
    <dbReference type="NCBI Taxonomy" id="456999"/>
    <lineage>
        <taxon>Eukaryota</taxon>
        <taxon>Fungi</taxon>
        <taxon>Dikarya</taxon>
        <taxon>Basidiomycota</taxon>
        <taxon>Agaricomycotina</taxon>
        <taxon>Agaricomycetes</taxon>
        <taxon>Cantharellales</taxon>
        <taxon>Ceratobasidiaceae</taxon>
        <taxon>Rhizoctonia</taxon>
    </lineage>
</organism>
<protein>
    <submittedName>
        <fullName evidence="2">Uncharacterized protein</fullName>
    </submittedName>
</protein>
<feature type="region of interest" description="Disordered" evidence="1">
    <location>
        <begin position="182"/>
        <end position="205"/>
    </location>
</feature>
<gene>
    <name evidence="2" type="ORF">RHS01_05841</name>
</gene>
<feature type="non-terminal residue" evidence="2">
    <location>
        <position position="1"/>
    </location>
</feature>
<feature type="region of interest" description="Disordered" evidence="1">
    <location>
        <begin position="325"/>
        <end position="380"/>
    </location>
</feature>
<feature type="compositionally biased region" description="Acidic residues" evidence="1">
    <location>
        <begin position="344"/>
        <end position="356"/>
    </location>
</feature>
<evidence type="ECO:0000313" key="3">
    <source>
        <dbReference type="Proteomes" id="UP000614334"/>
    </source>
</evidence>
<name>A0A8H7IAG8_9AGAM</name>
<reference evidence="2" key="1">
    <citation type="submission" date="2020-09" db="EMBL/GenBank/DDBJ databases">
        <title>Comparative genome analyses of four rice-infecting Rhizoctonia solani isolates reveal extensive enrichment of homogalacturonan modification genes.</title>
        <authorList>
            <person name="Lee D.-Y."/>
            <person name="Jeon J."/>
            <person name="Kim K.-T."/>
            <person name="Cheong K."/>
            <person name="Song H."/>
            <person name="Choi G."/>
            <person name="Ko J."/>
            <person name="Opiyo S.O."/>
            <person name="Zuo S."/>
            <person name="Madhav S."/>
            <person name="Lee Y.-H."/>
            <person name="Wang G.-L."/>
        </authorList>
    </citation>
    <scope>NUCLEOTIDE SEQUENCE</scope>
    <source>
        <strain evidence="2">AG1-IA B2</strain>
    </source>
</reference>
<dbReference type="Proteomes" id="UP000614334">
    <property type="component" value="Unassembled WGS sequence"/>
</dbReference>
<proteinExistence type="predicted"/>
<dbReference type="AlphaFoldDB" id="A0A8H7IAG8"/>
<sequence>NGIIIEAHAATRLRPGTSSSATPSGYWNIQMYIKERVILRDWAKKAPRMREMAALEGRPGWGVWDAVWDTCDFANHYSRERKKYKYYINLIKKEEGQGSISSGSRSRLSSAQINRANKGKGRATTADEEGHAYSWIPDPVSEHEEDDGGFSLDEAEWADRARRSCVIVRIPRSLPAESIAERSYSKFKSEPRNDSDIGHEQKLASSHAELVNEKSFEQLEVHKPKGTQLRTLVRPAAAAEMDVIYISSDDDDIPTLATQVARSSLAPKSEVVEITDSLSENQDEFMHDVTDSEGPRMVRSKTRMTTKYHIIDGGQVYREKPWLMRRPLPTPDLQPVTGSPLADEVPDSQDDAEDFNSSDSETKYTQRPPRSPSPDTERTKMLIELNRQILEFAPVSFLLVDPLFGK</sequence>
<feature type="region of interest" description="Disordered" evidence="1">
    <location>
        <begin position="97"/>
        <end position="148"/>
    </location>
</feature>
<feature type="compositionally biased region" description="Low complexity" evidence="1">
    <location>
        <begin position="98"/>
        <end position="110"/>
    </location>
</feature>
<dbReference type="EMBL" id="JACYCF010000010">
    <property type="protein sequence ID" value="KAF8754788.1"/>
    <property type="molecule type" value="Genomic_DNA"/>
</dbReference>
<evidence type="ECO:0000313" key="2">
    <source>
        <dbReference type="EMBL" id="KAF8754788.1"/>
    </source>
</evidence>
<evidence type="ECO:0000256" key="1">
    <source>
        <dbReference type="SAM" id="MobiDB-lite"/>
    </source>
</evidence>
<feature type="compositionally biased region" description="Basic and acidic residues" evidence="1">
    <location>
        <begin position="182"/>
        <end position="202"/>
    </location>
</feature>
<comment type="caution">
    <text evidence="2">The sequence shown here is derived from an EMBL/GenBank/DDBJ whole genome shotgun (WGS) entry which is preliminary data.</text>
</comment>
<accession>A0A8H7IAG8</accession>